<comment type="caution">
    <text evidence="1">The sequence shown here is derived from an EMBL/GenBank/DDBJ whole genome shotgun (WGS) entry which is preliminary data.</text>
</comment>
<dbReference type="SUPFAM" id="SSF53756">
    <property type="entry name" value="UDP-Glycosyltransferase/glycogen phosphorylase"/>
    <property type="match status" value="1"/>
</dbReference>
<keyword evidence="1" id="KW-0808">Transferase</keyword>
<dbReference type="RefSeq" id="WP_137267827.1">
    <property type="nucleotide sequence ID" value="NZ_SZUA01000003.1"/>
</dbReference>
<accession>A0A4U5JK52</accession>
<dbReference type="OrthoDB" id="654660at2"/>
<protein>
    <submittedName>
        <fullName evidence="1">Glycosyltransferase family 4 protein</fullName>
    </submittedName>
</protein>
<dbReference type="AlphaFoldDB" id="A0A4U5JK52"/>
<dbReference type="EMBL" id="SZUA01000003">
    <property type="protein sequence ID" value="TKR29425.1"/>
    <property type="molecule type" value="Genomic_DNA"/>
</dbReference>
<keyword evidence="2" id="KW-1185">Reference proteome</keyword>
<name>A0A4U5JK52_9GAMM</name>
<evidence type="ECO:0000313" key="1">
    <source>
        <dbReference type="EMBL" id="TKR29425.1"/>
    </source>
</evidence>
<dbReference type="GO" id="GO:0016740">
    <property type="term" value="F:transferase activity"/>
    <property type="evidence" value="ECO:0007669"/>
    <property type="project" value="UniProtKB-KW"/>
</dbReference>
<organism evidence="1 2">
    <name type="scientific">Luteimonas gilva</name>
    <dbReference type="NCBI Taxonomy" id="2572684"/>
    <lineage>
        <taxon>Bacteria</taxon>
        <taxon>Pseudomonadati</taxon>
        <taxon>Pseudomonadota</taxon>
        <taxon>Gammaproteobacteria</taxon>
        <taxon>Lysobacterales</taxon>
        <taxon>Lysobacteraceae</taxon>
        <taxon>Luteimonas</taxon>
    </lineage>
</organism>
<reference evidence="1 2" key="1">
    <citation type="submission" date="2019-04" db="EMBL/GenBank/DDBJ databases">
        <title>Reference strain of H23.</title>
        <authorList>
            <person name="Luo X."/>
        </authorList>
    </citation>
    <scope>NUCLEOTIDE SEQUENCE [LARGE SCALE GENOMIC DNA]</scope>
    <source>
        <strain evidence="1 2">H23</strain>
    </source>
</reference>
<gene>
    <name evidence="1" type="ORF">FCE95_14850</name>
</gene>
<proteinExistence type="predicted"/>
<evidence type="ECO:0000313" key="2">
    <source>
        <dbReference type="Proteomes" id="UP000308707"/>
    </source>
</evidence>
<dbReference type="Proteomes" id="UP000308707">
    <property type="component" value="Unassembled WGS sequence"/>
</dbReference>
<sequence length="331" mass="37987">MPVLNLIAWDNGVGLSRDLRLLAAALERAGFEVHLSPIGRGKLRKWLRPVWMHLRLFGERLRHGSEHFTYDANVMLEHIRTEDIPFARRNFFVPNPEWCLWSDVSLLPRVDAVLAKTVHAESIFGEHGHRVAHIGFTSEDRHDPSVRRERTFFHLAGRSKNKGTQRLIELWSRHPEWPMLTVVQSPREAKPIDPPVANIDHRVDYVDDAELRRLQNGNWFHLCLSETEGFGHYLVEAMSVAAVTVTTDAAPMNELVQRDRGVLVGYNATGIQHLATTYFFDEHLLEAEVERLLALPDEELQRLGDAAREWFLANDRGFSRRLQVALEPLLG</sequence>
<dbReference type="Gene3D" id="3.40.50.2000">
    <property type="entry name" value="Glycogen Phosphorylase B"/>
    <property type="match status" value="1"/>
</dbReference>